<evidence type="ECO:0000256" key="6">
    <source>
        <dbReference type="ARBA" id="ARBA00023065"/>
    </source>
</evidence>
<keyword evidence="2" id="KW-0813">Transport</keyword>
<gene>
    <name evidence="9" type="ORF">G5C51_27875</name>
</gene>
<feature type="transmembrane region" description="Helical" evidence="8">
    <location>
        <begin position="362"/>
        <end position="382"/>
    </location>
</feature>
<reference evidence="9 10" key="1">
    <citation type="submission" date="2020-02" db="EMBL/GenBank/DDBJ databases">
        <title>Whole-genome analyses of novel actinobacteria.</title>
        <authorList>
            <person name="Sahin N."/>
        </authorList>
    </citation>
    <scope>NUCLEOTIDE SEQUENCE [LARGE SCALE GENOMIC DNA]</scope>
    <source>
        <strain evidence="9 10">A7024</strain>
    </source>
</reference>
<dbReference type="PANTHER" id="PTHR32024:SF1">
    <property type="entry name" value="KTR SYSTEM POTASSIUM UPTAKE PROTEIN B"/>
    <property type="match status" value="1"/>
</dbReference>
<evidence type="ECO:0000256" key="2">
    <source>
        <dbReference type="ARBA" id="ARBA00022448"/>
    </source>
</evidence>
<feature type="transmembrane region" description="Helical" evidence="8">
    <location>
        <begin position="239"/>
        <end position="262"/>
    </location>
</feature>
<comment type="caution">
    <text evidence="9">The sequence shown here is derived from an EMBL/GenBank/DDBJ whole genome shotgun (WGS) entry which is preliminary data.</text>
</comment>
<dbReference type="GO" id="GO:0030001">
    <property type="term" value="P:metal ion transport"/>
    <property type="evidence" value="ECO:0007669"/>
    <property type="project" value="UniProtKB-ARBA"/>
</dbReference>
<keyword evidence="4 8" id="KW-0812">Transmembrane</keyword>
<dbReference type="Pfam" id="PF02386">
    <property type="entry name" value="TrkH"/>
    <property type="match status" value="1"/>
</dbReference>
<proteinExistence type="predicted"/>
<dbReference type="PANTHER" id="PTHR32024">
    <property type="entry name" value="TRK SYSTEM POTASSIUM UPTAKE PROTEIN TRKG-RELATED"/>
    <property type="match status" value="1"/>
</dbReference>
<evidence type="ECO:0000256" key="3">
    <source>
        <dbReference type="ARBA" id="ARBA00022475"/>
    </source>
</evidence>
<dbReference type="GO" id="GO:0005886">
    <property type="term" value="C:plasma membrane"/>
    <property type="evidence" value="ECO:0007669"/>
    <property type="project" value="UniProtKB-SubCell"/>
</dbReference>
<dbReference type="GO" id="GO:0008324">
    <property type="term" value="F:monoatomic cation transmembrane transporter activity"/>
    <property type="evidence" value="ECO:0007669"/>
    <property type="project" value="InterPro"/>
</dbReference>
<sequence length="498" mass="52558">MTARHRGQVGHSWGVGVDLYGALPGCWRGRNTTSGTRESRTVPSRLRSTWHALLTAHPARLVAIAFGFVILLGTLLLSLPIAAEDRSATGLIPALFTSTSAVCVTGLAVVDTGTHWSTFGEGVILALIQVGGFGIMTLASLLALLVSGKLRLRMQLTAQAETKSLGLGDVRRVLLGVAGTTLIVELSVAALLALRFRFGYDHAVGQSAYSGFFHAVSAFNNAGFGLHFDSLTGYSSDPWVMLPIAAAVIFGGLGFPVLLEVLRHRHRRRTTGRRKWSLHTRLTLLVTVLLLAAGSVLTCALEWTNGDTLGPMHTGEKLLNGFFHSVMTRTAGFNAIDVGALQPATLLVTCVLMFIGGGSAGTAGGIKVTTFAVLGVAILAEVRGEPAAQTMGRRIAPAVLRQALTVALLGVGLVIAATIVLLTLTDEPFEAVLFETVSAFGTVGLSTGITADIPAFGQVVLILLMFIGRLGPVTLVSALALRERTRRYELPEERPVIG</sequence>
<keyword evidence="3" id="KW-1003">Cell membrane</keyword>
<protein>
    <submittedName>
        <fullName evidence="9">TrkH family potassium uptake protein</fullName>
    </submittedName>
</protein>
<evidence type="ECO:0000256" key="7">
    <source>
        <dbReference type="ARBA" id="ARBA00023136"/>
    </source>
</evidence>
<feature type="transmembrane region" description="Helical" evidence="8">
    <location>
        <begin position="122"/>
        <end position="146"/>
    </location>
</feature>
<evidence type="ECO:0000256" key="8">
    <source>
        <dbReference type="SAM" id="Phobius"/>
    </source>
</evidence>
<keyword evidence="10" id="KW-1185">Reference proteome</keyword>
<feature type="transmembrane region" description="Helical" evidence="8">
    <location>
        <begin position="91"/>
        <end position="110"/>
    </location>
</feature>
<evidence type="ECO:0000256" key="1">
    <source>
        <dbReference type="ARBA" id="ARBA00004651"/>
    </source>
</evidence>
<evidence type="ECO:0000313" key="9">
    <source>
        <dbReference type="EMBL" id="NGN67705.1"/>
    </source>
</evidence>
<feature type="transmembrane region" description="Helical" evidence="8">
    <location>
        <begin position="282"/>
        <end position="303"/>
    </location>
</feature>
<organism evidence="9 10">
    <name type="scientific">Streptomyces coryli</name>
    <dbReference type="NCBI Taxonomy" id="1128680"/>
    <lineage>
        <taxon>Bacteria</taxon>
        <taxon>Bacillati</taxon>
        <taxon>Actinomycetota</taxon>
        <taxon>Actinomycetes</taxon>
        <taxon>Kitasatosporales</taxon>
        <taxon>Streptomycetaceae</taxon>
        <taxon>Streptomyces</taxon>
    </lineage>
</organism>
<comment type="subcellular location">
    <subcellularLocation>
        <location evidence="1">Cell membrane</location>
        <topology evidence="1">Multi-pass membrane protein</topology>
    </subcellularLocation>
</comment>
<accession>A0A6G4U640</accession>
<feature type="transmembrane region" description="Helical" evidence="8">
    <location>
        <begin position="455"/>
        <end position="481"/>
    </location>
</feature>
<name>A0A6G4U640_9ACTN</name>
<evidence type="ECO:0000256" key="5">
    <source>
        <dbReference type="ARBA" id="ARBA00022989"/>
    </source>
</evidence>
<dbReference type="EMBL" id="JAAKZV010000158">
    <property type="protein sequence ID" value="NGN67705.1"/>
    <property type="molecule type" value="Genomic_DNA"/>
</dbReference>
<feature type="transmembrane region" description="Helical" evidence="8">
    <location>
        <begin position="59"/>
        <end position="79"/>
    </location>
</feature>
<evidence type="ECO:0000256" key="4">
    <source>
        <dbReference type="ARBA" id="ARBA00022692"/>
    </source>
</evidence>
<dbReference type="AlphaFoldDB" id="A0A6G4U640"/>
<dbReference type="Proteomes" id="UP000481583">
    <property type="component" value="Unassembled WGS sequence"/>
</dbReference>
<evidence type="ECO:0000313" key="10">
    <source>
        <dbReference type="Proteomes" id="UP000481583"/>
    </source>
</evidence>
<keyword evidence="7 8" id="KW-0472">Membrane</keyword>
<feature type="transmembrane region" description="Helical" evidence="8">
    <location>
        <begin position="403"/>
        <end position="424"/>
    </location>
</feature>
<keyword evidence="5 8" id="KW-1133">Transmembrane helix</keyword>
<feature type="transmembrane region" description="Helical" evidence="8">
    <location>
        <begin position="173"/>
        <end position="194"/>
    </location>
</feature>
<keyword evidence="6" id="KW-0406">Ion transport</keyword>
<dbReference type="InterPro" id="IPR003445">
    <property type="entry name" value="Cat_transpt"/>
</dbReference>